<feature type="domain" description="EF-hand" evidence="11">
    <location>
        <begin position="277"/>
        <end position="312"/>
    </location>
</feature>
<dbReference type="InterPro" id="IPR044880">
    <property type="entry name" value="NCX_ion-bd_dom_sf"/>
</dbReference>
<dbReference type="PROSITE" id="PS50222">
    <property type="entry name" value="EF_HAND_2"/>
    <property type="match status" value="2"/>
</dbReference>
<evidence type="ECO:0000256" key="4">
    <source>
        <dbReference type="ARBA" id="ARBA00022692"/>
    </source>
</evidence>
<keyword evidence="8 10" id="KW-0472">Membrane</keyword>
<feature type="transmembrane region" description="Helical" evidence="10">
    <location>
        <begin position="397"/>
        <end position="416"/>
    </location>
</feature>
<evidence type="ECO:0000256" key="3">
    <source>
        <dbReference type="ARBA" id="ARBA00022449"/>
    </source>
</evidence>
<feature type="transmembrane region" description="Helical" evidence="10">
    <location>
        <begin position="471"/>
        <end position="495"/>
    </location>
</feature>
<dbReference type="Pfam" id="PF01699">
    <property type="entry name" value="Na_Ca_ex"/>
    <property type="match status" value="2"/>
</dbReference>
<sequence>MCKETWGIFPCSDSVLGSIVLMIVYGYLLLRGAQLLSNGSELLLEVISPGIIGGLLLPILGALPDALIIVVSGLGGTKKEAAEQVNVGIGTLAGSTIMLLTVAWGGSLIAGRCDLDDKGQAINKKLTHKWSLFKTGVTTDNFTPKGSAIMTASVLLYAIIQIPAFAGTSDHISTLAGCIVCLVCLAAYCVFQVAYPELQKRKMERARHRQWRHEAVRAMQRHAQPMGSMLTEQGDVNDDVLEQLFKNFDTDNSGTIDKEELKGLLLGISLSSNDSNSLQETAQYYMKTFDTDKSGSITYPEFRKALTSWIGEKRKRHEEEQRKKRKEATSKGLKKPSDDGQAPQQQGSAGPQTNITVDPLLSEVPESANSEEEEEEDAEDEAEDEKKDKEAMSTKKLVTKSVLMLLAGTIVCAVISDPMVDAVSNFSKASKIPAFYVAFVVTPYASNASELVSSLIFAMRKHKKNISLTFSQVYGAVTMNNTLCLGLFLLVMHIRDLPWRYSSEVITTVIATFLVGALGYFKYTFATFWAIPVLLIYPLSILMVWGLDRAGLK</sequence>
<dbReference type="SMART" id="SM00054">
    <property type="entry name" value="EFh"/>
    <property type="match status" value="2"/>
</dbReference>
<feature type="region of interest" description="Disordered" evidence="9">
    <location>
        <begin position="313"/>
        <end position="391"/>
    </location>
</feature>
<dbReference type="PROSITE" id="PS00018">
    <property type="entry name" value="EF_HAND_1"/>
    <property type="match status" value="2"/>
</dbReference>
<organism evidence="12 13">
    <name type="scientific">Coccomyxa viridis</name>
    <dbReference type="NCBI Taxonomy" id="1274662"/>
    <lineage>
        <taxon>Eukaryota</taxon>
        <taxon>Viridiplantae</taxon>
        <taxon>Chlorophyta</taxon>
        <taxon>core chlorophytes</taxon>
        <taxon>Trebouxiophyceae</taxon>
        <taxon>Trebouxiophyceae incertae sedis</taxon>
        <taxon>Coccomyxaceae</taxon>
        <taxon>Coccomyxa</taxon>
    </lineage>
</organism>
<dbReference type="EMBL" id="CAXHTA020000008">
    <property type="protein sequence ID" value="CAL5223152.1"/>
    <property type="molecule type" value="Genomic_DNA"/>
</dbReference>
<feature type="transmembrane region" description="Helical" evidence="10">
    <location>
        <begin position="87"/>
        <end position="110"/>
    </location>
</feature>
<dbReference type="InterPro" id="IPR002048">
    <property type="entry name" value="EF_hand_dom"/>
</dbReference>
<evidence type="ECO:0000256" key="10">
    <source>
        <dbReference type="SAM" id="Phobius"/>
    </source>
</evidence>
<evidence type="ECO:0000256" key="1">
    <source>
        <dbReference type="ARBA" id="ARBA00004127"/>
    </source>
</evidence>
<keyword evidence="7" id="KW-0406">Ion transport</keyword>
<feature type="compositionally biased region" description="Low complexity" evidence="9">
    <location>
        <begin position="339"/>
        <end position="352"/>
    </location>
</feature>
<keyword evidence="4 10" id="KW-0812">Transmembrane</keyword>
<dbReference type="Proteomes" id="UP001497392">
    <property type="component" value="Unassembled WGS sequence"/>
</dbReference>
<dbReference type="InterPro" id="IPR011992">
    <property type="entry name" value="EF-hand-dom_pair"/>
</dbReference>
<accession>A0ABP1FZY4</accession>
<dbReference type="InterPro" id="IPR004837">
    <property type="entry name" value="NaCa_Exmemb"/>
</dbReference>
<dbReference type="Pfam" id="PF13499">
    <property type="entry name" value="EF-hand_7"/>
    <property type="match status" value="1"/>
</dbReference>
<comment type="caution">
    <text evidence="12">The sequence shown here is derived from an EMBL/GenBank/DDBJ whole genome shotgun (WGS) entry which is preliminary data.</text>
</comment>
<feature type="domain" description="EF-hand" evidence="11">
    <location>
        <begin position="236"/>
        <end position="271"/>
    </location>
</feature>
<gene>
    <name evidence="12" type="primary">g5620</name>
    <name evidence="12" type="ORF">VP750_LOCUS4811</name>
</gene>
<dbReference type="PANTHER" id="PTHR31503:SF36">
    <property type="entry name" value="SODIUM_CALCIUM EXCHANGER MEMBRANE REGION DOMAIN-CONTAINING PROTEIN"/>
    <property type="match status" value="1"/>
</dbReference>
<feature type="compositionally biased region" description="Acidic residues" evidence="9">
    <location>
        <begin position="369"/>
        <end position="383"/>
    </location>
</feature>
<feature type="transmembrane region" description="Helical" evidence="10">
    <location>
        <begin position="6"/>
        <end position="30"/>
    </location>
</feature>
<evidence type="ECO:0000313" key="13">
    <source>
        <dbReference type="Proteomes" id="UP001497392"/>
    </source>
</evidence>
<keyword evidence="13" id="KW-1185">Reference proteome</keyword>
<dbReference type="InterPro" id="IPR004713">
    <property type="entry name" value="CaH_exchang"/>
</dbReference>
<keyword evidence="5" id="KW-0106">Calcium</keyword>
<evidence type="ECO:0000256" key="5">
    <source>
        <dbReference type="ARBA" id="ARBA00022837"/>
    </source>
</evidence>
<reference evidence="12 13" key="1">
    <citation type="submission" date="2024-06" db="EMBL/GenBank/DDBJ databases">
        <authorList>
            <person name="Kraege A."/>
            <person name="Thomma B."/>
        </authorList>
    </citation>
    <scope>NUCLEOTIDE SEQUENCE [LARGE SCALE GENOMIC DNA]</scope>
</reference>
<name>A0ABP1FZY4_9CHLO</name>
<protein>
    <submittedName>
        <fullName evidence="12">G5620 protein</fullName>
    </submittedName>
</protein>
<dbReference type="SUPFAM" id="SSF47473">
    <property type="entry name" value="EF-hand"/>
    <property type="match status" value="1"/>
</dbReference>
<feature type="transmembrane region" description="Helical" evidence="10">
    <location>
        <begin position="501"/>
        <end position="521"/>
    </location>
</feature>
<feature type="transmembrane region" description="Helical" evidence="10">
    <location>
        <begin position="436"/>
        <end position="459"/>
    </location>
</feature>
<evidence type="ECO:0000256" key="6">
    <source>
        <dbReference type="ARBA" id="ARBA00022989"/>
    </source>
</evidence>
<keyword evidence="3" id="KW-0050">Antiport</keyword>
<feature type="transmembrane region" description="Helical" evidence="10">
    <location>
        <begin position="528"/>
        <end position="547"/>
    </location>
</feature>
<evidence type="ECO:0000256" key="2">
    <source>
        <dbReference type="ARBA" id="ARBA00022448"/>
    </source>
</evidence>
<dbReference type="PANTHER" id="PTHR31503">
    <property type="entry name" value="VACUOLAR CALCIUM ION TRANSPORTER"/>
    <property type="match status" value="1"/>
</dbReference>
<feature type="transmembrane region" description="Helical" evidence="10">
    <location>
        <begin position="172"/>
        <end position="195"/>
    </location>
</feature>
<evidence type="ECO:0000259" key="11">
    <source>
        <dbReference type="PROSITE" id="PS50222"/>
    </source>
</evidence>
<feature type="transmembrane region" description="Helical" evidence="10">
    <location>
        <begin position="42"/>
        <end position="75"/>
    </location>
</feature>
<keyword evidence="6 10" id="KW-1133">Transmembrane helix</keyword>
<evidence type="ECO:0000313" key="12">
    <source>
        <dbReference type="EMBL" id="CAL5223152.1"/>
    </source>
</evidence>
<dbReference type="InterPro" id="IPR018247">
    <property type="entry name" value="EF_Hand_1_Ca_BS"/>
</dbReference>
<proteinExistence type="predicted"/>
<dbReference type="Gene3D" id="1.10.238.10">
    <property type="entry name" value="EF-hand"/>
    <property type="match status" value="1"/>
</dbReference>
<dbReference type="CDD" id="cd00051">
    <property type="entry name" value="EFh"/>
    <property type="match status" value="1"/>
</dbReference>
<keyword evidence="2" id="KW-0813">Transport</keyword>
<evidence type="ECO:0000256" key="9">
    <source>
        <dbReference type="SAM" id="MobiDB-lite"/>
    </source>
</evidence>
<dbReference type="Gene3D" id="1.20.1420.30">
    <property type="entry name" value="NCX, central ion-binding region"/>
    <property type="match status" value="2"/>
</dbReference>
<evidence type="ECO:0000256" key="7">
    <source>
        <dbReference type="ARBA" id="ARBA00023065"/>
    </source>
</evidence>
<evidence type="ECO:0000256" key="8">
    <source>
        <dbReference type="ARBA" id="ARBA00023136"/>
    </source>
</evidence>
<comment type="subcellular location">
    <subcellularLocation>
        <location evidence="1">Endomembrane system</location>
        <topology evidence="1">Multi-pass membrane protein</topology>
    </subcellularLocation>
</comment>